<protein>
    <submittedName>
        <fullName evidence="2">Uncharacterized protein</fullName>
    </submittedName>
</protein>
<keyword evidence="3" id="KW-1185">Reference proteome</keyword>
<dbReference type="AlphaFoldDB" id="A0A7J6VM09"/>
<reference evidence="2 3" key="1">
    <citation type="submission" date="2020-06" db="EMBL/GenBank/DDBJ databases">
        <title>Transcriptomic and genomic resources for Thalictrum thalictroides and T. hernandezii: Facilitating candidate gene discovery in an emerging model plant lineage.</title>
        <authorList>
            <person name="Arias T."/>
            <person name="Riano-Pachon D.M."/>
            <person name="Di Stilio V.S."/>
        </authorList>
    </citation>
    <scope>NUCLEOTIDE SEQUENCE [LARGE SCALE GENOMIC DNA]</scope>
    <source>
        <strain evidence="3">cv. WT478/WT964</strain>
        <tissue evidence="2">Leaves</tissue>
    </source>
</reference>
<feature type="non-terminal residue" evidence="2">
    <location>
        <position position="129"/>
    </location>
</feature>
<feature type="compositionally biased region" description="Polar residues" evidence="1">
    <location>
        <begin position="108"/>
        <end position="120"/>
    </location>
</feature>
<name>A0A7J6VM09_THATH</name>
<gene>
    <name evidence="2" type="ORF">FRX31_024785</name>
</gene>
<organism evidence="2 3">
    <name type="scientific">Thalictrum thalictroides</name>
    <name type="common">Rue-anemone</name>
    <name type="synonym">Anemone thalictroides</name>
    <dbReference type="NCBI Taxonomy" id="46969"/>
    <lineage>
        <taxon>Eukaryota</taxon>
        <taxon>Viridiplantae</taxon>
        <taxon>Streptophyta</taxon>
        <taxon>Embryophyta</taxon>
        <taxon>Tracheophyta</taxon>
        <taxon>Spermatophyta</taxon>
        <taxon>Magnoliopsida</taxon>
        <taxon>Ranunculales</taxon>
        <taxon>Ranunculaceae</taxon>
        <taxon>Thalictroideae</taxon>
        <taxon>Thalictrum</taxon>
    </lineage>
</organism>
<evidence type="ECO:0000256" key="1">
    <source>
        <dbReference type="SAM" id="MobiDB-lite"/>
    </source>
</evidence>
<dbReference type="EMBL" id="JABWDY010030429">
    <property type="protein sequence ID" value="KAF5185628.1"/>
    <property type="molecule type" value="Genomic_DNA"/>
</dbReference>
<evidence type="ECO:0000313" key="3">
    <source>
        <dbReference type="Proteomes" id="UP000554482"/>
    </source>
</evidence>
<sequence>ALQFELEVDTIAKNGEEHEKSSKKRNVASEKHSIPNPIEDVELRAPPNKRARGESKTRKKSCLENKSSKKKNNLKQTDGIREQNGAPSSTPNQPNQDNILVGGMGEQMHTTIDDQNNQGSARRLDFSDL</sequence>
<dbReference type="Proteomes" id="UP000554482">
    <property type="component" value="Unassembled WGS sequence"/>
</dbReference>
<proteinExistence type="predicted"/>
<feature type="compositionally biased region" description="Polar residues" evidence="1">
    <location>
        <begin position="85"/>
        <end position="98"/>
    </location>
</feature>
<feature type="region of interest" description="Disordered" evidence="1">
    <location>
        <begin position="1"/>
        <end position="129"/>
    </location>
</feature>
<accession>A0A7J6VM09</accession>
<feature type="compositionally biased region" description="Basic and acidic residues" evidence="1">
    <location>
        <begin position="51"/>
        <end position="67"/>
    </location>
</feature>
<evidence type="ECO:0000313" key="2">
    <source>
        <dbReference type="EMBL" id="KAF5185628.1"/>
    </source>
</evidence>
<comment type="caution">
    <text evidence="2">The sequence shown here is derived from an EMBL/GenBank/DDBJ whole genome shotgun (WGS) entry which is preliminary data.</text>
</comment>